<accession>A0A6A4NDC6</accession>
<dbReference type="InterPro" id="IPR052215">
    <property type="entry name" value="Plant_ABCG"/>
</dbReference>
<comment type="subcellular location">
    <subcellularLocation>
        <location evidence="1">Membrane</location>
        <topology evidence="1">Multi-pass membrane protein</topology>
    </subcellularLocation>
</comment>
<feature type="transmembrane region" description="Helical" evidence="7">
    <location>
        <begin position="202"/>
        <end position="224"/>
    </location>
</feature>
<proteinExistence type="inferred from homology"/>
<sequence>MLLNVKFQFAQLQLTSSNFVVRMRTAEIRATLIESYKCSELMMNTRRRIQMLQPNEEEVIESKVRRSTSWWKQLRTVTQRSFLNMSRDIGYYLLRIIFYVVVSITIGIIFFHIGTDSNSILARGKCVSFIYGFMICLSCGGLPFFIEELKLFQVERSKGHYGEAAFVLANIISSFPFLLVISLFCGVIIYFMVQFHPGATNLAFFCINLFCCLSVAETCIMTVASVVPNVLMGIGTGTGVLIFMMMPSQIFRRLPDIPKFFWRYPMSYLSFTTWAMQVQ</sequence>
<dbReference type="OrthoDB" id="66620at2759"/>
<dbReference type="Proteomes" id="UP000447434">
    <property type="component" value="Chromosome 25"/>
</dbReference>
<feature type="transmembrane region" description="Helical" evidence="7">
    <location>
        <begin position="126"/>
        <end position="146"/>
    </location>
</feature>
<dbReference type="AlphaFoldDB" id="A0A6A4NDC6"/>
<dbReference type="InterPro" id="IPR013525">
    <property type="entry name" value="ABC2_TM"/>
</dbReference>
<organism evidence="9 10">
    <name type="scientific">Lupinus albus</name>
    <name type="common">White lupine</name>
    <name type="synonym">Lupinus termis</name>
    <dbReference type="NCBI Taxonomy" id="3870"/>
    <lineage>
        <taxon>Eukaryota</taxon>
        <taxon>Viridiplantae</taxon>
        <taxon>Streptophyta</taxon>
        <taxon>Embryophyta</taxon>
        <taxon>Tracheophyta</taxon>
        <taxon>Spermatophyta</taxon>
        <taxon>Magnoliopsida</taxon>
        <taxon>eudicotyledons</taxon>
        <taxon>Gunneridae</taxon>
        <taxon>Pentapetalae</taxon>
        <taxon>rosids</taxon>
        <taxon>fabids</taxon>
        <taxon>Fabales</taxon>
        <taxon>Fabaceae</taxon>
        <taxon>Papilionoideae</taxon>
        <taxon>50 kb inversion clade</taxon>
        <taxon>genistoids sensu lato</taxon>
        <taxon>core genistoids</taxon>
        <taxon>Genisteae</taxon>
        <taxon>Lupinus</taxon>
    </lineage>
</organism>
<evidence type="ECO:0000256" key="2">
    <source>
        <dbReference type="ARBA" id="ARBA00005814"/>
    </source>
</evidence>
<evidence type="ECO:0000256" key="4">
    <source>
        <dbReference type="ARBA" id="ARBA00022692"/>
    </source>
</evidence>
<evidence type="ECO:0000313" key="10">
    <source>
        <dbReference type="Proteomes" id="UP000447434"/>
    </source>
</evidence>
<dbReference type="Pfam" id="PF01061">
    <property type="entry name" value="ABC2_membrane"/>
    <property type="match status" value="1"/>
</dbReference>
<name>A0A6A4NDC6_LUPAL</name>
<evidence type="ECO:0000256" key="7">
    <source>
        <dbReference type="SAM" id="Phobius"/>
    </source>
</evidence>
<evidence type="ECO:0000256" key="6">
    <source>
        <dbReference type="ARBA" id="ARBA00023136"/>
    </source>
</evidence>
<dbReference type="GO" id="GO:0140359">
    <property type="term" value="F:ABC-type transporter activity"/>
    <property type="evidence" value="ECO:0007669"/>
    <property type="project" value="InterPro"/>
</dbReference>
<dbReference type="PANTHER" id="PTHR48042:SF8">
    <property type="entry name" value="ABC-2 TYPE TRANSPORTER TRANSMEMBRANE DOMAIN-CONTAINING PROTEIN"/>
    <property type="match status" value="1"/>
</dbReference>
<feature type="transmembrane region" description="Helical" evidence="7">
    <location>
        <begin position="230"/>
        <end position="251"/>
    </location>
</feature>
<feature type="domain" description="ABC-2 type transporter transmembrane" evidence="8">
    <location>
        <begin position="73"/>
        <end position="277"/>
    </location>
</feature>
<evidence type="ECO:0000256" key="3">
    <source>
        <dbReference type="ARBA" id="ARBA00022448"/>
    </source>
</evidence>
<evidence type="ECO:0000259" key="8">
    <source>
        <dbReference type="Pfam" id="PF01061"/>
    </source>
</evidence>
<feature type="transmembrane region" description="Helical" evidence="7">
    <location>
        <begin position="92"/>
        <end position="114"/>
    </location>
</feature>
<dbReference type="EMBL" id="WOCE01000025">
    <property type="protein sequence ID" value="KAE9585269.1"/>
    <property type="molecule type" value="Genomic_DNA"/>
</dbReference>
<comment type="caution">
    <text evidence="9">The sequence shown here is derived from an EMBL/GenBank/DDBJ whole genome shotgun (WGS) entry which is preliminary data.</text>
</comment>
<gene>
    <name evidence="9" type="ORF">Lalb_Chr25g0287191</name>
</gene>
<keyword evidence="4 7" id="KW-0812">Transmembrane</keyword>
<feature type="transmembrane region" description="Helical" evidence="7">
    <location>
        <begin position="166"/>
        <end position="190"/>
    </location>
</feature>
<evidence type="ECO:0000256" key="1">
    <source>
        <dbReference type="ARBA" id="ARBA00004141"/>
    </source>
</evidence>
<dbReference type="PANTHER" id="PTHR48042">
    <property type="entry name" value="ABC TRANSPORTER G FAMILY MEMBER 11"/>
    <property type="match status" value="1"/>
</dbReference>
<reference evidence="10" key="1">
    <citation type="journal article" date="2020" name="Nat. Commun.">
        <title>Genome sequence of the cluster root forming white lupin.</title>
        <authorList>
            <person name="Hufnagel B."/>
            <person name="Marques A."/>
            <person name="Soriano A."/>
            <person name="Marques L."/>
            <person name="Divol F."/>
            <person name="Doumas P."/>
            <person name="Sallet E."/>
            <person name="Mancinotti D."/>
            <person name="Carrere S."/>
            <person name="Marande W."/>
            <person name="Arribat S."/>
            <person name="Keller J."/>
            <person name="Huneau C."/>
            <person name="Blein T."/>
            <person name="Aime D."/>
            <person name="Laguerre M."/>
            <person name="Taylor J."/>
            <person name="Schubert V."/>
            <person name="Nelson M."/>
            <person name="Geu-Flores F."/>
            <person name="Crespi M."/>
            <person name="Gallardo-Guerrero K."/>
            <person name="Delaux P.-M."/>
            <person name="Salse J."/>
            <person name="Berges H."/>
            <person name="Guyot R."/>
            <person name="Gouzy J."/>
            <person name="Peret B."/>
        </authorList>
    </citation>
    <scope>NUCLEOTIDE SEQUENCE [LARGE SCALE GENOMIC DNA]</scope>
    <source>
        <strain evidence="10">cv. Amiga</strain>
    </source>
</reference>
<evidence type="ECO:0000313" key="9">
    <source>
        <dbReference type="EMBL" id="KAE9585269.1"/>
    </source>
</evidence>
<keyword evidence="5 7" id="KW-1133">Transmembrane helix</keyword>
<evidence type="ECO:0000256" key="5">
    <source>
        <dbReference type="ARBA" id="ARBA00022989"/>
    </source>
</evidence>
<protein>
    <submittedName>
        <fullName evidence="9">Putative ABC-2 type transporter</fullName>
    </submittedName>
</protein>
<dbReference type="GO" id="GO:0016020">
    <property type="term" value="C:membrane"/>
    <property type="evidence" value="ECO:0007669"/>
    <property type="project" value="UniProtKB-SubCell"/>
</dbReference>
<keyword evidence="10" id="KW-1185">Reference proteome</keyword>
<keyword evidence="6 7" id="KW-0472">Membrane</keyword>
<keyword evidence="3" id="KW-0813">Transport</keyword>
<comment type="similarity">
    <text evidence="2">Belongs to the ABC transporter superfamily. ABCG family. Eye pigment precursor importer (TC 3.A.1.204) subfamily.</text>
</comment>